<evidence type="ECO:0000256" key="1">
    <source>
        <dbReference type="SAM" id="Coils"/>
    </source>
</evidence>
<keyword evidence="3" id="KW-0472">Membrane</keyword>
<sequence length="316" mass="36240">MLDFTGWLSWTGFAVCAAAAAVMAVGLYYSGESRKEAQKGEATRNTPVEEVPDRGASSGYTNTQMDRFTLEDSVTEAKEKKEKDETLGVKVNGQFGMLYPSNMLMKLSEFFFFEKSDRKCKGLEKKPQTHTVLKKKYDQMKELIKQKEELIKLMFQGFEQKQQAHLILKGKYDKLKDLVRRKEELLKGHESSLINLEDRRKLLEQLLTEVLRESELVSKKLERMEEDYDDLWSRYNQTSSSLAEAEMRAKSALESNIQLKDENSILRDQVQTLQASLDKQLHQTHTIKRGCVVAANGSAELENEVPQEHEEDELAA</sequence>
<keyword evidence="5" id="KW-1185">Reference proteome</keyword>
<organism evidence="4 5">
    <name type="scientific">Bagarius yarrelli</name>
    <name type="common">Goonch</name>
    <name type="synonym">Bagrus yarrelli</name>
    <dbReference type="NCBI Taxonomy" id="175774"/>
    <lineage>
        <taxon>Eukaryota</taxon>
        <taxon>Metazoa</taxon>
        <taxon>Chordata</taxon>
        <taxon>Craniata</taxon>
        <taxon>Vertebrata</taxon>
        <taxon>Euteleostomi</taxon>
        <taxon>Actinopterygii</taxon>
        <taxon>Neopterygii</taxon>
        <taxon>Teleostei</taxon>
        <taxon>Ostariophysi</taxon>
        <taxon>Siluriformes</taxon>
        <taxon>Sisoridae</taxon>
        <taxon>Sisorinae</taxon>
        <taxon>Bagarius</taxon>
    </lineage>
</organism>
<dbReference type="EMBL" id="VCAZ01000212">
    <property type="protein sequence ID" value="TTH99980.1"/>
    <property type="molecule type" value="Genomic_DNA"/>
</dbReference>
<evidence type="ECO:0000313" key="5">
    <source>
        <dbReference type="Proteomes" id="UP000319801"/>
    </source>
</evidence>
<dbReference type="SUPFAM" id="SSF57997">
    <property type="entry name" value="Tropomyosin"/>
    <property type="match status" value="1"/>
</dbReference>
<dbReference type="OrthoDB" id="10676954at2759"/>
<keyword evidence="1" id="KW-0175">Coiled coil</keyword>
<evidence type="ECO:0000256" key="3">
    <source>
        <dbReference type="SAM" id="Phobius"/>
    </source>
</evidence>
<name>A0A556VBR5_BAGYA</name>
<evidence type="ECO:0000313" key="4">
    <source>
        <dbReference type="EMBL" id="TTH99980.1"/>
    </source>
</evidence>
<comment type="caution">
    <text evidence="4">The sequence shown here is derived from an EMBL/GenBank/DDBJ whole genome shotgun (WGS) entry which is preliminary data.</text>
</comment>
<evidence type="ECO:0000256" key="2">
    <source>
        <dbReference type="SAM" id="MobiDB-lite"/>
    </source>
</evidence>
<keyword evidence="3" id="KW-0812">Transmembrane</keyword>
<feature type="transmembrane region" description="Helical" evidence="3">
    <location>
        <begin position="6"/>
        <end position="29"/>
    </location>
</feature>
<feature type="region of interest" description="Disordered" evidence="2">
    <location>
        <begin position="36"/>
        <end position="58"/>
    </location>
</feature>
<reference evidence="4 5" key="1">
    <citation type="journal article" date="2019" name="Genome Biol. Evol.">
        <title>Whole-Genome Sequencing of the Giant Devil Catfish, Bagarius yarrelli.</title>
        <authorList>
            <person name="Jiang W."/>
            <person name="Lv Y."/>
            <person name="Cheng L."/>
            <person name="Yang K."/>
            <person name="Chao B."/>
            <person name="Wang X."/>
            <person name="Li Y."/>
            <person name="Pan X."/>
            <person name="You X."/>
            <person name="Zhang Y."/>
            <person name="Yang J."/>
            <person name="Li J."/>
            <person name="Zhang X."/>
            <person name="Liu S."/>
            <person name="Sun C."/>
            <person name="Yang J."/>
            <person name="Shi Q."/>
        </authorList>
    </citation>
    <scope>NUCLEOTIDE SEQUENCE [LARGE SCALE GENOMIC DNA]</scope>
    <source>
        <strain evidence="4">JWS20170419001</strain>
        <tissue evidence="4">Muscle</tissue>
    </source>
</reference>
<gene>
    <name evidence="4" type="ORF">Baya_15397</name>
</gene>
<accession>A0A556VBR5</accession>
<proteinExistence type="predicted"/>
<feature type="coiled-coil region" evidence="1">
    <location>
        <begin position="130"/>
        <end position="276"/>
    </location>
</feature>
<dbReference type="AlphaFoldDB" id="A0A556VBR5"/>
<dbReference type="Proteomes" id="UP000319801">
    <property type="component" value="Unassembled WGS sequence"/>
</dbReference>
<protein>
    <submittedName>
        <fullName evidence="4">Uncharacterized protein</fullName>
    </submittedName>
</protein>
<keyword evidence="3" id="KW-1133">Transmembrane helix</keyword>
<dbReference type="Gene3D" id="1.20.5.4090">
    <property type="match status" value="1"/>
</dbReference>